<evidence type="ECO:0000313" key="3">
    <source>
        <dbReference type="Proteomes" id="UP001372834"/>
    </source>
</evidence>
<protein>
    <submittedName>
        <fullName evidence="2">Uncharacterized protein</fullName>
    </submittedName>
</protein>
<sequence length="99" mass="11272">MLLARRHIIKLRSNFGLIHSSQFWNEIGAGGSHPETGYLVMHRKRKSKESKESKSDLSGSTRKEQWHKVKCAIGRVSRVKSRSPPPQVVTARKRGEQLP</sequence>
<name>A0AAN8SEQ8_POLSC</name>
<gene>
    <name evidence="2" type="ORF">RUM43_004980</name>
</gene>
<feature type="region of interest" description="Disordered" evidence="1">
    <location>
        <begin position="42"/>
        <end position="99"/>
    </location>
</feature>
<dbReference type="AlphaFoldDB" id="A0AAN8SEQ8"/>
<evidence type="ECO:0000256" key="1">
    <source>
        <dbReference type="SAM" id="MobiDB-lite"/>
    </source>
</evidence>
<dbReference type="EMBL" id="JAWJWE010000002">
    <property type="protein sequence ID" value="KAK6643475.1"/>
    <property type="molecule type" value="Genomic_DNA"/>
</dbReference>
<reference evidence="2 3" key="1">
    <citation type="submission" date="2023-10" db="EMBL/GenBank/DDBJ databases">
        <title>Genomes of two closely related lineages of the louse Polyplax serrata with different host specificities.</title>
        <authorList>
            <person name="Martinu J."/>
            <person name="Tarabai H."/>
            <person name="Stefka J."/>
            <person name="Hypsa V."/>
        </authorList>
    </citation>
    <scope>NUCLEOTIDE SEQUENCE [LARGE SCALE GENOMIC DNA]</scope>
    <source>
        <strain evidence="2">HR10_N</strain>
    </source>
</reference>
<dbReference type="Proteomes" id="UP001372834">
    <property type="component" value="Unassembled WGS sequence"/>
</dbReference>
<proteinExistence type="predicted"/>
<evidence type="ECO:0000313" key="2">
    <source>
        <dbReference type="EMBL" id="KAK6643475.1"/>
    </source>
</evidence>
<accession>A0AAN8SEQ8</accession>
<organism evidence="2 3">
    <name type="scientific">Polyplax serrata</name>
    <name type="common">Common mouse louse</name>
    <dbReference type="NCBI Taxonomy" id="468196"/>
    <lineage>
        <taxon>Eukaryota</taxon>
        <taxon>Metazoa</taxon>
        <taxon>Ecdysozoa</taxon>
        <taxon>Arthropoda</taxon>
        <taxon>Hexapoda</taxon>
        <taxon>Insecta</taxon>
        <taxon>Pterygota</taxon>
        <taxon>Neoptera</taxon>
        <taxon>Paraneoptera</taxon>
        <taxon>Psocodea</taxon>
        <taxon>Troctomorpha</taxon>
        <taxon>Phthiraptera</taxon>
        <taxon>Anoplura</taxon>
        <taxon>Polyplacidae</taxon>
        <taxon>Polyplax</taxon>
    </lineage>
</organism>
<feature type="compositionally biased region" description="Basic and acidic residues" evidence="1">
    <location>
        <begin position="49"/>
        <end position="67"/>
    </location>
</feature>
<comment type="caution">
    <text evidence="2">The sequence shown here is derived from an EMBL/GenBank/DDBJ whole genome shotgun (WGS) entry which is preliminary data.</text>
</comment>